<feature type="compositionally biased region" description="Basic and acidic residues" evidence="1">
    <location>
        <begin position="62"/>
        <end position="112"/>
    </location>
</feature>
<feature type="compositionally biased region" description="Basic and acidic residues" evidence="1">
    <location>
        <begin position="120"/>
        <end position="141"/>
    </location>
</feature>
<keyword evidence="3" id="KW-1185">Reference proteome</keyword>
<protein>
    <submittedName>
        <fullName evidence="2">Uncharacterized protein</fullName>
    </submittedName>
</protein>
<dbReference type="Proteomes" id="UP000683360">
    <property type="component" value="Unassembled WGS sequence"/>
</dbReference>
<proteinExistence type="predicted"/>
<reference evidence="2" key="1">
    <citation type="submission" date="2021-03" db="EMBL/GenBank/DDBJ databases">
        <authorList>
            <person name="Bekaert M."/>
        </authorList>
    </citation>
    <scope>NUCLEOTIDE SEQUENCE</scope>
</reference>
<sequence length="189" mass="21786">MLKRIFEEAALDTLNPISNHGIRTCSRPSTGGKNKSVTKLASSDMSSLSSDSDSEDGLSSWKKRDLEKKKEMERKIKEAEERFVHVTEESSHSVLDKEAQEAEREAERQRRLERVRKHREKEEEKERKKREKYEQKKKDKISFSRSIKGLSTLFPLQHPSISSTLPPVLISSYNYLGLAVDMMYSIVLG</sequence>
<feature type="compositionally biased region" description="Polar residues" evidence="1">
    <location>
        <begin position="26"/>
        <end position="41"/>
    </location>
</feature>
<accession>A0A8S3VCF9</accession>
<dbReference type="EMBL" id="CAJPWZ010003097">
    <property type="protein sequence ID" value="CAG2251754.1"/>
    <property type="molecule type" value="Genomic_DNA"/>
</dbReference>
<comment type="caution">
    <text evidence="2">The sequence shown here is derived from an EMBL/GenBank/DDBJ whole genome shotgun (WGS) entry which is preliminary data.</text>
</comment>
<feature type="compositionally biased region" description="Low complexity" evidence="1">
    <location>
        <begin position="42"/>
        <end position="51"/>
    </location>
</feature>
<name>A0A8S3VCF9_MYTED</name>
<dbReference type="AlphaFoldDB" id="A0A8S3VCF9"/>
<evidence type="ECO:0000313" key="2">
    <source>
        <dbReference type="EMBL" id="CAG2251754.1"/>
    </source>
</evidence>
<gene>
    <name evidence="2" type="ORF">MEDL_63371</name>
</gene>
<organism evidence="2 3">
    <name type="scientific">Mytilus edulis</name>
    <name type="common">Blue mussel</name>
    <dbReference type="NCBI Taxonomy" id="6550"/>
    <lineage>
        <taxon>Eukaryota</taxon>
        <taxon>Metazoa</taxon>
        <taxon>Spiralia</taxon>
        <taxon>Lophotrochozoa</taxon>
        <taxon>Mollusca</taxon>
        <taxon>Bivalvia</taxon>
        <taxon>Autobranchia</taxon>
        <taxon>Pteriomorphia</taxon>
        <taxon>Mytilida</taxon>
        <taxon>Mytiloidea</taxon>
        <taxon>Mytilidae</taxon>
        <taxon>Mytilinae</taxon>
        <taxon>Mytilus</taxon>
    </lineage>
</organism>
<evidence type="ECO:0000256" key="1">
    <source>
        <dbReference type="SAM" id="MobiDB-lite"/>
    </source>
</evidence>
<feature type="region of interest" description="Disordered" evidence="1">
    <location>
        <begin position="17"/>
        <end position="141"/>
    </location>
</feature>
<evidence type="ECO:0000313" key="3">
    <source>
        <dbReference type="Proteomes" id="UP000683360"/>
    </source>
</evidence>